<dbReference type="Proteomes" id="UP000032027">
    <property type="component" value="Chromosome"/>
</dbReference>
<reference evidence="3 4" key="2">
    <citation type="journal article" date="2016" name="ISME J.">
        <title>Physiological and genomic characterization of two novel marine thaumarchaeal strains indicates niche differentiation.</title>
        <authorList>
            <person name="Bayer B."/>
            <person name="Vojvoda J."/>
            <person name="Offre P."/>
            <person name="Alves R.J."/>
            <person name="Elisabeth N.H."/>
            <person name="Garcia J.A."/>
            <person name="Volland J.M."/>
            <person name="Srivastava A."/>
            <person name="Schleper C."/>
            <person name="Herndl G.J."/>
        </authorList>
    </citation>
    <scope>NUCLEOTIDE SEQUENCE [LARGE SCALE GENOMIC DNA]</scope>
    <source>
        <strain evidence="3 4">D3C</strain>
    </source>
</reference>
<dbReference type="AlphaFoldDB" id="A0A0C5BVE1"/>
<reference evidence="3 4" key="3">
    <citation type="journal article" date="2019" name="Int. J. Syst. Evol. Microbiol.">
        <title>Nitrosopumilus adriaticus sp. nov. and Nitrosopumilus piranensis sp. nov., two ammonia-oxidizing archaea from the Adriatic Sea and members of the class Nitrososphaeria.</title>
        <authorList>
            <person name="Bayer B."/>
            <person name="Vojvoda J."/>
            <person name="Reinthaler T."/>
            <person name="Reyes C."/>
            <person name="Pinto M."/>
            <person name="Herndl G.J."/>
        </authorList>
    </citation>
    <scope>NUCLEOTIDE SEQUENCE [LARGE SCALE GENOMIC DNA]</scope>
    <source>
        <strain evidence="3 4">D3C</strain>
    </source>
</reference>
<dbReference type="KEGG" id="nid:NPIRD3C_0982"/>
<reference evidence="4" key="1">
    <citation type="submission" date="2015-02" db="EMBL/GenBank/DDBJ databases">
        <title>Characterization of two novel Thaumarchaeota isolated from the Northern Adriatic Sea.</title>
        <authorList>
            <person name="Bayer B."/>
            <person name="Vojvoda J."/>
            <person name="Offre P."/>
            <person name="Srivastava A."/>
            <person name="Elisabeth N."/>
            <person name="Garcia J.A.L."/>
            <person name="Schleper C."/>
            <person name="Herndl G.J."/>
        </authorList>
    </citation>
    <scope>NUCLEOTIDE SEQUENCE [LARGE SCALE GENOMIC DNA]</scope>
    <source>
        <strain evidence="4">D3C</strain>
    </source>
</reference>
<dbReference type="Pfam" id="PF00589">
    <property type="entry name" value="Phage_integrase"/>
    <property type="match status" value="1"/>
</dbReference>
<proteinExistence type="predicted"/>
<dbReference type="PATRIC" id="fig|1582439.9.peg.1010"/>
<organism evidence="3 4">
    <name type="scientific">Nitrosopumilus piranensis</name>
    <dbReference type="NCBI Taxonomy" id="1582439"/>
    <lineage>
        <taxon>Archaea</taxon>
        <taxon>Nitrososphaerota</taxon>
        <taxon>Nitrososphaeria</taxon>
        <taxon>Nitrosopumilales</taxon>
        <taxon>Nitrosopumilaceae</taxon>
        <taxon>Nitrosopumilus</taxon>
    </lineage>
</organism>
<dbReference type="SUPFAM" id="SSF56349">
    <property type="entry name" value="DNA breaking-rejoining enzymes"/>
    <property type="match status" value="1"/>
</dbReference>
<dbReference type="GO" id="GO:0006310">
    <property type="term" value="P:DNA recombination"/>
    <property type="evidence" value="ECO:0007669"/>
    <property type="project" value="UniProtKB-KW"/>
</dbReference>
<evidence type="ECO:0000313" key="4">
    <source>
        <dbReference type="Proteomes" id="UP000032027"/>
    </source>
</evidence>
<name>A0A0C5BVE1_9ARCH</name>
<evidence type="ECO:0000259" key="2">
    <source>
        <dbReference type="PROSITE" id="PS51898"/>
    </source>
</evidence>
<dbReference type="Gene3D" id="1.10.443.10">
    <property type="entry name" value="Intergrase catalytic core"/>
    <property type="match status" value="1"/>
</dbReference>
<dbReference type="InterPro" id="IPR013762">
    <property type="entry name" value="Integrase-like_cat_sf"/>
</dbReference>
<dbReference type="GO" id="GO:0015074">
    <property type="term" value="P:DNA integration"/>
    <property type="evidence" value="ECO:0007669"/>
    <property type="project" value="InterPro"/>
</dbReference>
<sequence length="439" mass="51968">MTVKCHSSGRPIRLFGRRISKDELHNYIKKLIDNEEITQTCELSKRIGKQPRQIRRIMIEMESRGLIEFNQKGRLLKTIEKKNRDEYEFVSKKEFVKKPEIQKWFNDCILRDVKISNIRNMINQVKDVCDTLKVTPAQMIISKRVAVEIWKNYMIHFKLNHPNKTTGSRRVAMRNFLASHDIIFAFGMGKQYGLGSEHDRYATHAGVCLDIDSITKMGSLMMHERDFESYVWFRIGLRTGARSSAISSMTWERINLDKDNFWLEQFEIKDKRGQTHMTQKGEWKKKYPPEDLRQVLLFWRSITNNSKFVWFEDQKTDAENLKELTRIRNRVIPKLKEHFLKIESKVDPNTREYAKKRIGHLLRHTFAQLLKNSGVSSDKIAHAGGWKTTQIVDTWYTTISEEEQKKMKLNLENIECISDIEREKITERNECLNLQVIHN</sequence>
<dbReference type="EMBL" id="CP010868">
    <property type="protein sequence ID" value="AJM92194.1"/>
    <property type="molecule type" value="Genomic_DNA"/>
</dbReference>
<dbReference type="HOGENOM" id="CLU_049414_0_0_2"/>
<dbReference type="OrthoDB" id="14309at2157"/>
<keyword evidence="4" id="KW-1185">Reference proteome</keyword>
<dbReference type="PROSITE" id="PS51898">
    <property type="entry name" value="TYR_RECOMBINASE"/>
    <property type="match status" value="1"/>
</dbReference>
<dbReference type="InterPro" id="IPR011010">
    <property type="entry name" value="DNA_brk_join_enz"/>
</dbReference>
<gene>
    <name evidence="3" type="ORF">NPIRD3C_0982</name>
</gene>
<dbReference type="RefSeq" id="WP_148703083.1">
    <property type="nucleotide sequence ID" value="NZ_CP010868.1"/>
</dbReference>
<dbReference type="GeneID" id="41600141"/>
<evidence type="ECO:0000256" key="1">
    <source>
        <dbReference type="ARBA" id="ARBA00023172"/>
    </source>
</evidence>
<protein>
    <recommendedName>
        <fullName evidence="2">Tyr recombinase domain-containing protein</fullName>
    </recommendedName>
</protein>
<feature type="domain" description="Tyr recombinase" evidence="2">
    <location>
        <begin position="204"/>
        <end position="409"/>
    </location>
</feature>
<dbReference type="GO" id="GO:0003677">
    <property type="term" value="F:DNA binding"/>
    <property type="evidence" value="ECO:0007669"/>
    <property type="project" value="InterPro"/>
</dbReference>
<accession>A0A0C5BVE1</accession>
<dbReference type="InterPro" id="IPR002104">
    <property type="entry name" value="Integrase_catalytic"/>
</dbReference>
<keyword evidence="1" id="KW-0233">DNA recombination</keyword>
<evidence type="ECO:0000313" key="3">
    <source>
        <dbReference type="EMBL" id="AJM92194.1"/>
    </source>
</evidence>